<keyword evidence="2" id="KW-0677">Repeat</keyword>
<evidence type="ECO:0000313" key="6">
    <source>
        <dbReference type="Proteomes" id="UP000504609"/>
    </source>
</evidence>
<dbReference type="GO" id="GO:0009651">
    <property type="term" value="P:response to salt stress"/>
    <property type="evidence" value="ECO:0007669"/>
    <property type="project" value="TreeGrafter"/>
</dbReference>
<dbReference type="PANTHER" id="PTHR10502:SF196">
    <property type="entry name" value="ANNEXIN D4"/>
    <property type="match status" value="1"/>
</dbReference>
<evidence type="ECO:0000256" key="1">
    <source>
        <dbReference type="ARBA" id="ARBA00022723"/>
    </source>
</evidence>
<dbReference type="FunFam" id="1.10.220.10:FF:000006">
    <property type="entry name" value="Annexin"/>
    <property type="match status" value="1"/>
</dbReference>
<dbReference type="GO" id="GO:0005886">
    <property type="term" value="C:plasma membrane"/>
    <property type="evidence" value="ECO:0007669"/>
    <property type="project" value="TreeGrafter"/>
</dbReference>
<dbReference type="GO" id="GO:0005737">
    <property type="term" value="C:cytoplasm"/>
    <property type="evidence" value="ECO:0007669"/>
    <property type="project" value="TreeGrafter"/>
</dbReference>
<gene>
    <name evidence="7" type="primary">LOC111449383</name>
</gene>
<dbReference type="InterPro" id="IPR018502">
    <property type="entry name" value="Annexin_repeat"/>
</dbReference>
<evidence type="ECO:0000256" key="4">
    <source>
        <dbReference type="ARBA" id="ARBA00023216"/>
    </source>
</evidence>
<evidence type="ECO:0000256" key="2">
    <source>
        <dbReference type="ARBA" id="ARBA00022737"/>
    </source>
</evidence>
<dbReference type="Proteomes" id="UP000504609">
    <property type="component" value="Unplaced"/>
</dbReference>
<reference evidence="7" key="1">
    <citation type="submission" date="2025-08" db="UniProtKB">
        <authorList>
            <consortium name="RefSeq"/>
        </authorList>
    </citation>
    <scope>IDENTIFICATION</scope>
    <source>
        <tissue evidence="7">Young leaves</tissue>
    </source>
</reference>
<dbReference type="GO" id="GO:0009409">
    <property type="term" value="P:response to cold"/>
    <property type="evidence" value="ECO:0007669"/>
    <property type="project" value="TreeGrafter"/>
</dbReference>
<dbReference type="PROSITE" id="PS51897">
    <property type="entry name" value="ANNEXIN_2"/>
    <property type="match status" value="2"/>
</dbReference>
<sequence length="318" mass="36684">MADSAIEVLTRALSGHGINEKAMIDTLGNWDHEHKKLFRIKSSHIFSEDERSFERWQEHAMRLLKHEFMRFKNAVVLWTTHPWERDARLVREALSKGNHGQNINILIEVACTRTSDELLGARKAYHSLFDHSIEEDVASHINAPERKLLVALMSAYRYEGPKYKEELAKSEAEKLARAIKEAGSKKSSLIEDDEVVRILSTRSKHFLHVLYNHYKKISAGRSIDEDLDWDLKLQDAVLCLANPVKYFTHILEVSLKVDADKKVKKVLTRIIVTRADKDMKEIKIEFKNKFGVSLEEKIESVCNGSYKDFLLTLLARSD</sequence>
<dbReference type="InterPro" id="IPR037104">
    <property type="entry name" value="Annexin_sf"/>
</dbReference>
<keyword evidence="4" id="KW-0041">Annexin</keyword>
<proteinExistence type="predicted"/>
<name>A0A6J1FZM5_CUCMO</name>
<dbReference type="GO" id="GO:0005509">
    <property type="term" value="F:calcium ion binding"/>
    <property type="evidence" value="ECO:0007669"/>
    <property type="project" value="InterPro"/>
</dbReference>
<dbReference type="GeneID" id="111449383"/>
<dbReference type="PANTHER" id="PTHR10502">
    <property type="entry name" value="ANNEXIN"/>
    <property type="match status" value="1"/>
</dbReference>
<dbReference type="GO" id="GO:0009408">
    <property type="term" value="P:response to heat"/>
    <property type="evidence" value="ECO:0007669"/>
    <property type="project" value="TreeGrafter"/>
</dbReference>
<keyword evidence="3" id="KW-0106">Calcium</keyword>
<dbReference type="GO" id="GO:0001786">
    <property type="term" value="F:phosphatidylserine binding"/>
    <property type="evidence" value="ECO:0007669"/>
    <property type="project" value="TreeGrafter"/>
</dbReference>
<dbReference type="Pfam" id="PF00191">
    <property type="entry name" value="Annexin"/>
    <property type="match status" value="2"/>
</dbReference>
<organism evidence="6 7">
    <name type="scientific">Cucurbita moschata</name>
    <name type="common">Winter crookneck squash</name>
    <name type="synonym">Cucurbita pepo var. moschata</name>
    <dbReference type="NCBI Taxonomy" id="3662"/>
    <lineage>
        <taxon>Eukaryota</taxon>
        <taxon>Viridiplantae</taxon>
        <taxon>Streptophyta</taxon>
        <taxon>Embryophyta</taxon>
        <taxon>Tracheophyta</taxon>
        <taxon>Spermatophyta</taxon>
        <taxon>Magnoliopsida</taxon>
        <taxon>eudicotyledons</taxon>
        <taxon>Gunneridae</taxon>
        <taxon>Pentapetalae</taxon>
        <taxon>rosids</taxon>
        <taxon>fabids</taxon>
        <taxon>Cucurbitales</taxon>
        <taxon>Cucurbitaceae</taxon>
        <taxon>Cucurbiteae</taxon>
        <taxon>Cucurbita</taxon>
    </lineage>
</organism>
<dbReference type="SUPFAM" id="SSF47874">
    <property type="entry name" value="Annexin"/>
    <property type="match status" value="1"/>
</dbReference>
<dbReference type="GO" id="GO:0009414">
    <property type="term" value="P:response to water deprivation"/>
    <property type="evidence" value="ECO:0007669"/>
    <property type="project" value="TreeGrafter"/>
</dbReference>
<dbReference type="RefSeq" id="XP_022945018.1">
    <property type="nucleotide sequence ID" value="XM_023089250.1"/>
</dbReference>
<dbReference type="SMART" id="SM00335">
    <property type="entry name" value="ANX"/>
    <property type="match status" value="2"/>
</dbReference>
<dbReference type="GO" id="GO:0005544">
    <property type="term" value="F:calcium-dependent phospholipid binding"/>
    <property type="evidence" value="ECO:0007669"/>
    <property type="project" value="UniProtKB-KW"/>
</dbReference>
<dbReference type="FunFam" id="1.10.220.10:FF:000014">
    <property type="entry name" value="annexin D4"/>
    <property type="match status" value="1"/>
</dbReference>
<keyword evidence="6" id="KW-1185">Reference proteome</keyword>
<evidence type="ECO:0000313" key="7">
    <source>
        <dbReference type="RefSeq" id="XP_022945018.1"/>
    </source>
</evidence>
<keyword evidence="1" id="KW-0479">Metal-binding</keyword>
<accession>A0A6J1FZM5</accession>
<protein>
    <submittedName>
        <fullName evidence="7">Annexin D4-like</fullName>
    </submittedName>
</protein>
<evidence type="ECO:0000256" key="5">
    <source>
        <dbReference type="ARBA" id="ARBA00023302"/>
    </source>
</evidence>
<keyword evidence="5" id="KW-0111">Calcium/phospholipid-binding</keyword>
<dbReference type="AlphaFoldDB" id="A0A6J1FZM5"/>
<dbReference type="Gene3D" id="1.10.220.10">
    <property type="entry name" value="Annexin"/>
    <property type="match status" value="3"/>
</dbReference>
<dbReference type="KEGG" id="cmos:111449383"/>
<evidence type="ECO:0000256" key="3">
    <source>
        <dbReference type="ARBA" id="ARBA00022837"/>
    </source>
</evidence>